<dbReference type="Pfam" id="PF04885">
    <property type="entry name" value="Stig1"/>
    <property type="match status" value="1"/>
</dbReference>
<evidence type="ECO:0000256" key="4">
    <source>
        <dbReference type="SAM" id="SignalP"/>
    </source>
</evidence>
<dbReference type="Gramene" id="MELO3C013135.2.1">
    <property type="protein sequence ID" value="MELO3C013135.2.1"/>
    <property type="gene ID" value="MELO3C013135.2"/>
</dbReference>
<name>A0A9I9D524_CUCME</name>
<feature type="region of interest" description="Disordered" evidence="3">
    <location>
        <begin position="146"/>
        <end position="169"/>
    </location>
</feature>
<proteinExistence type="inferred from homology"/>
<evidence type="ECO:0000256" key="2">
    <source>
        <dbReference type="ARBA" id="ARBA00022729"/>
    </source>
</evidence>
<dbReference type="AlphaFoldDB" id="A0A9I9D524"/>
<dbReference type="EnsemblPlants" id="MELO3C013135.2.1">
    <property type="protein sequence ID" value="MELO3C013135.2.1"/>
    <property type="gene ID" value="MELO3C013135.2"/>
</dbReference>
<organism evidence="5">
    <name type="scientific">Cucumis melo</name>
    <name type="common">Muskmelon</name>
    <dbReference type="NCBI Taxonomy" id="3656"/>
    <lineage>
        <taxon>Eukaryota</taxon>
        <taxon>Viridiplantae</taxon>
        <taxon>Streptophyta</taxon>
        <taxon>Embryophyta</taxon>
        <taxon>Tracheophyta</taxon>
        <taxon>Spermatophyta</taxon>
        <taxon>Magnoliopsida</taxon>
        <taxon>eudicotyledons</taxon>
        <taxon>Gunneridae</taxon>
        <taxon>Pentapetalae</taxon>
        <taxon>rosids</taxon>
        <taxon>fabids</taxon>
        <taxon>Cucurbitales</taxon>
        <taxon>Cucurbitaceae</taxon>
        <taxon>Benincaseae</taxon>
        <taxon>Cucumis</taxon>
    </lineage>
</organism>
<protein>
    <recommendedName>
        <fullName evidence="6">Stigma-specific STIG1-like protein 1</fullName>
    </recommendedName>
</protein>
<comment type="similarity">
    <text evidence="1">Belongs to the STIG1 family.</text>
</comment>
<evidence type="ECO:0000256" key="3">
    <source>
        <dbReference type="SAM" id="MobiDB-lite"/>
    </source>
</evidence>
<evidence type="ECO:0000313" key="5">
    <source>
        <dbReference type="EnsemblPlants" id="MELO3C013135.2.1"/>
    </source>
</evidence>
<sequence>MAIINFFAHIFLLLSLLFSLLIQAENFSPWLKVKLNNNELDNEDHNRYGKRNCSGKQIFCRKLDEYGSKWKKKKIMKCCKHRCVDTDSDIKNCGYCGKICPFPQQCCEGFCVDTNNNRFNCGKCGNRCPFRVRCVYGMCGYDEPDPPRPPKEWWKPPQSPKDRHCPPPANVGEELFYLKW</sequence>
<keyword evidence="2 4" id="KW-0732">Signal</keyword>
<evidence type="ECO:0008006" key="6">
    <source>
        <dbReference type="Google" id="ProtNLM"/>
    </source>
</evidence>
<dbReference type="InterPro" id="IPR006969">
    <property type="entry name" value="Stig-like"/>
</dbReference>
<accession>A0A9I9D524</accession>
<dbReference type="PANTHER" id="PTHR33227">
    <property type="entry name" value="STIGMA-SPECIFIC STIG1-LIKE PROTEIN 3"/>
    <property type="match status" value="1"/>
</dbReference>
<feature type="signal peptide" evidence="4">
    <location>
        <begin position="1"/>
        <end position="24"/>
    </location>
</feature>
<feature type="chain" id="PRO_5039941453" description="Stigma-specific STIG1-like protein 1" evidence="4">
    <location>
        <begin position="25"/>
        <end position="180"/>
    </location>
</feature>
<evidence type="ECO:0000256" key="1">
    <source>
        <dbReference type="ARBA" id="ARBA00006010"/>
    </source>
</evidence>
<dbReference type="PANTHER" id="PTHR33227:SF48">
    <property type="entry name" value="STIGMA-SPECIFIC STIG1-LIKE PROTEIN 4"/>
    <property type="match status" value="1"/>
</dbReference>
<reference evidence="5" key="1">
    <citation type="submission" date="2023-03" db="UniProtKB">
        <authorList>
            <consortium name="EnsemblPlants"/>
        </authorList>
    </citation>
    <scope>IDENTIFICATION</scope>
</reference>
<feature type="compositionally biased region" description="Basic and acidic residues" evidence="3">
    <location>
        <begin position="146"/>
        <end position="165"/>
    </location>
</feature>